<feature type="domain" description="MurNAc-LAA" evidence="5">
    <location>
        <begin position="87"/>
        <end position="195"/>
    </location>
</feature>
<dbReference type="Pfam" id="PF01520">
    <property type="entry name" value="Amidase_3"/>
    <property type="match status" value="1"/>
</dbReference>
<comment type="catalytic activity">
    <reaction evidence="1">
        <text>Hydrolyzes the link between N-acetylmuramoyl residues and L-amino acid residues in certain cell-wall glycopeptides.</text>
        <dbReference type="EC" id="3.5.1.28"/>
    </reaction>
</comment>
<evidence type="ECO:0000313" key="7">
    <source>
        <dbReference type="Proteomes" id="UP001374893"/>
    </source>
</evidence>
<dbReference type="EC" id="3.5.1.28" evidence="2"/>
<dbReference type="PANTHER" id="PTHR30404">
    <property type="entry name" value="N-ACETYLMURAMOYL-L-ALANINE AMIDASE"/>
    <property type="match status" value="1"/>
</dbReference>
<dbReference type="InterPro" id="IPR050695">
    <property type="entry name" value="N-acetylmuramoyl_amidase_3"/>
</dbReference>
<protein>
    <recommendedName>
        <fullName evidence="2">N-acetylmuramoyl-L-alanine amidase</fullName>
        <ecNumber evidence="2">3.5.1.28</ecNumber>
    </recommendedName>
</protein>
<name>A0ABN6H3T8_9BACT</name>
<gene>
    <name evidence="6" type="ORF">HAHE_21360</name>
</gene>
<proteinExistence type="predicted"/>
<evidence type="ECO:0000259" key="5">
    <source>
        <dbReference type="SMART" id="SM00646"/>
    </source>
</evidence>
<evidence type="ECO:0000256" key="2">
    <source>
        <dbReference type="ARBA" id="ARBA00011901"/>
    </source>
</evidence>
<dbReference type="EMBL" id="AP024702">
    <property type="protein sequence ID" value="BCX48228.1"/>
    <property type="molecule type" value="Genomic_DNA"/>
</dbReference>
<dbReference type="SUPFAM" id="SSF53187">
    <property type="entry name" value="Zn-dependent exopeptidases"/>
    <property type="match status" value="1"/>
</dbReference>
<accession>A0ABN6H3T8</accession>
<keyword evidence="7" id="KW-1185">Reference proteome</keyword>
<dbReference type="RefSeq" id="WP_338684299.1">
    <property type="nucleotide sequence ID" value="NZ_AP024702.1"/>
</dbReference>
<evidence type="ECO:0000256" key="1">
    <source>
        <dbReference type="ARBA" id="ARBA00001561"/>
    </source>
</evidence>
<keyword evidence="4" id="KW-0732">Signal</keyword>
<dbReference type="CDD" id="cd02696">
    <property type="entry name" value="MurNAc-LAA"/>
    <property type="match status" value="1"/>
</dbReference>
<dbReference type="Gene3D" id="3.40.630.40">
    <property type="entry name" value="Zn-dependent exopeptidases"/>
    <property type="match status" value="1"/>
</dbReference>
<evidence type="ECO:0000256" key="3">
    <source>
        <dbReference type="ARBA" id="ARBA00022801"/>
    </source>
</evidence>
<reference evidence="6 7" key="1">
    <citation type="submission" date="2021-06" db="EMBL/GenBank/DDBJ databases">
        <title>Complete genome of Haloferula helveola possessing various polysaccharide degrading enzymes.</title>
        <authorList>
            <person name="Takami H."/>
            <person name="Huang C."/>
            <person name="Hamasaki K."/>
        </authorList>
    </citation>
    <scope>NUCLEOTIDE SEQUENCE [LARGE SCALE GENOMIC DNA]</scope>
    <source>
        <strain evidence="6 7">CN-1</strain>
    </source>
</reference>
<dbReference type="PANTHER" id="PTHR30404:SF0">
    <property type="entry name" value="N-ACETYLMURAMOYL-L-ALANINE AMIDASE AMIC"/>
    <property type="match status" value="1"/>
</dbReference>
<dbReference type="Proteomes" id="UP001374893">
    <property type="component" value="Chromosome"/>
</dbReference>
<evidence type="ECO:0000256" key="4">
    <source>
        <dbReference type="SAM" id="SignalP"/>
    </source>
</evidence>
<dbReference type="InterPro" id="IPR002508">
    <property type="entry name" value="MurNAc-LAA_cat"/>
</dbReference>
<feature type="signal peptide" evidence="4">
    <location>
        <begin position="1"/>
        <end position="23"/>
    </location>
</feature>
<dbReference type="SMART" id="SM00646">
    <property type="entry name" value="Ami_3"/>
    <property type="match status" value="1"/>
</dbReference>
<evidence type="ECO:0000313" key="6">
    <source>
        <dbReference type="EMBL" id="BCX48228.1"/>
    </source>
</evidence>
<keyword evidence="3" id="KW-0378">Hydrolase</keyword>
<sequence>MKSLIRAALVLAVAFVVTAPAHAKYFRTVVIDPGHGGHDKGGQWGLVYEKHLALDTAARLETELKKRGFRTVMTRRSDYFISLPERVRITKKYSNAIFVSIHYNYTWKQHVAGLETFYTSAQSQPLASYIQSGMMRKVRTTNRGAKFARYYVIRNNSCPAVLVECGFVSNAQERARMKSAWWRQALAEGIADGIVRFRKS</sequence>
<organism evidence="6 7">
    <name type="scientific">Haloferula helveola</name>
    <dbReference type="NCBI Taxonomy" id="490095"/>
    <lineage>
        <taxon>Bacteria</taxon>
        <taxon>Pseudomonadati</taxon>
        <taxon>Verrucomicrobiota</taxon>
        <taxon>Verrucomicrobiia</taxon>
        <taxon>Verrucomicrobiales</taxon>
        <taxon>Verrucomicrobiaceae</taxon>
        <taxon>Haloferula</taxon>
    </lineage>
</organism>
<feature type="chain" id="PRO_5046963098" description="N-acetylmuramoyl-L-alanine amidase" evidence="4">
    <location>
        <begin position="24"/>
        <end position="200"/>
    </location>
</feature>